<dbReference type="EMBL" id="DVMW01000015">
    <property type="protein sequence ID" value="HIU35314.1"/>
    <property type="molecule type" value="Genomic_DNA"/>
</dbReference>
<dbReference type="SUPFAM" id="SSF51366">
    <property type="entry name" value="Ribulose-phoshate binding barrel"/>
    <property type="match status" value="1"/>
</dbReference>
<reference evidence="3" key="1">
    <citation type="submission" date="2020-10" db="EMBL/GenBank/DDBJ databases">
        <authorList>
            <person name="Gilroy R."/>
        </authorList>
    </citation>
    <scope>NUCLEOTIDE SEQUENCE</scope>
    <source>
        <strain evidence="3">ChiGjej1B1-19959</strain>
    </source>
</reference>
<evidence type="ECO:0000313" key="4">
    <source>
        <dbReference type="Proteomes" id="UP000824071"/>
    </source>
</evidence>
<dbReference type="Pfam" id="PF00834">
    <property type="entry name" value="Ribul_P_3_epim"/>
    <property type="match status" value="1"/>
</dbReference>
<dbReference type="CDD" id="cd00429">
    <property type="entry name" value="RPE"/>
    <property type="match status" value="1"/>
</dbReference>
<sequence length="228" mass="24800">MRPVLSASLMCADWLRLAPTLQALETVCGALHVDIMDGHFCKSLYLSPWAMETVRRATKLPMEAHLMVERPEDWVDAAAEAGAACILLHAETVERQAFRLIERIHAHGCRAGVALCPATPLSAAEAYLGRLEQVTVMTVDPGFAGQPFLPEGLEKLRALRAWREKHGARFLLQADGGVNRTTYRALFDAGAENFVLGSGGLFGLDADVGRACKRMCAQLDAALSEVEI</sequence>
<proteinExistence type="predicted"/>
<dbReference type="GO" id="GO:0005975">
    <property type="term" value="P:carbohydrate metabolic process"/>
    <property type="evidence" value="ECO:0007669"/>
    <property type="project" value="InterPro"/>
</dbReference>
<dbReference type="Proteomes" id="UP000824071">
    <property type="component" value="Unassembled WGS sequence"/>
</dbReference>
<accession>A0A9D1IFZ1</accession>
<comment type="caution">
    <text evidence="3">The sequence shown here is derived from an EMBL/GenBank/DDBJ whole genome shotgun (WGS) entry which is preliminary data.</text>
</comment>
<dbReference type="Gene3D" id="3.20.20.70">
    <property type="entry name" value="Aldolase class I"/>
    <property type="match status" value="1"/>
</dbReference>
<dbReference type="GO" id="GO:0046872">
    <property type="term" value="F:metal ion binding"/>
    <property type="evidence" value="ECO:0007669"/>
    <property type="project" value="UniProtKB-KW"/>
</dbReference>
<dbReference type="InterPro" id="IPR000056">
    <property type="entry name" value="Ribul_P_3_epim-like"/>
</dbReference>
<dbReference type="InterPro" id="IPR011060">
    <property type="entry name" value="RibuloseP-bd_barrel"/>
</dbReference>
<dbReference type="PROSITE" id="PS01086">
    <property type="entry name" value="RIBUL_P_3_EPIMER_2"/>
    <property type="match status" value="1"/>
</dbReference>
<dbReference type="InterPro" id="IPR013785">
    <property type="entry name" value="Aldolase_TIM"/>
</dbReference>
<name>A0A9D1IFZ1_9FIRM</name>
<organism evidence="3 4">
    <name type="scientific">Candidatus Fimenecus excrementigallinarum</name>
    <dbReference type="NCBI Taxonomy" id="2840816"/>
    <lineage>
        <taxon>Bacteria</taxon>
        <taxon>Bacillati</taxon>
        <taxon>Bacillota</taxon>
        <taxon>Clostridia</taxon>
        <taxon>Candidatus Fimenecus</taxon>
    </lineage>
</organism>
<dbReference type="GO" id="GO:0004750">
    <property type="term" value="F:D-ribulose-phosphate 3-epimerase activity"/>
    <property type="evidence" value="ECO:0007669"/>
    <property type="project" value="UniProtKB-EC"/>
</dbReference>
<keyword evidence="2 3" id="KW-0413">Isomerase</keyword>
<dbReference type="AlphaFoldDB" id="A0A9D1IFZ1"/>
<protein>
    <submittedName>
        <fullName evidence="3">Ribulose-phosphate 3-epimerase</fullName>
        <ecNumber evidence="3">5.1.3.1</ecNumber>
    </submittedName>
</protein>
<keyword evidence="1" id="KW-0479">Metal-binding</keyword>
<reference evidence="3" key="2">
    <citation type="journal article" date="2021" name="PeerJ">
        <title>Extensive microbial diversity within the chicken gut microbiome revealed by metagenomics and culture.</title>
        <authorList>
            <person name="Gilroy R."/>
            <person name="Ravi A."/>
            <person name="Getino M."/>
            <person name="Pursley I."/>
            <person name="Horton D.L."/>
            <person name="Alikhan N.F."/>
            <person name="Baker D."/>
            <person name="Gharbi K."/>
            <person name="Hall N."/>
            <person name="Watson M."/>
            <person name="Adriaenssens E.M."/>
            <person name="Foster-Nyarko E."/>
            <person name="Jarju S."/>
            <person name="Secka A."/>
            <person name="Antonio M."/>
            <person name="Oren A."/>
            <person name="Chaudhuri R.R."/>
            <person name="La Ragione R."/>
            <person name="Hildebrand F."/>
            <person name="Pallen M.J."/>
        </authorList>
    </citation>
    <scope>NUCLEOTIDE SEQUENCE</scope>
    <source>
        <strain evidence="3">ChiGjej1B1-19959</strain>
    </source>
</reference>
<dbReference type="PANTHER" id="PTHR11749">
    <property type="entry name" value="RIBULOSE-5-PHOSPHATE-3-EPIMERASE"/>
    <property type="match status" value="1"/>
</dbReference>
<dbReference type="EC" id="5.1.3.1" evidence="3"/>
<gene>
    <name evidence="3" type="ORF">IAC53_01730</name>
</gene>
<evidence type="ECO:0000313" key="3">
    <source>
        <dbReference type="EMBL" id="HIU35314.1"/>
    </source>
</evidence>
<evidence type="ECO:0000256" key="1">
    <source>
        <dbReference type="ARBA" id="ARBA00022723"/>
    </source>
</evidence>
<evidence type="ECO:0000256" key="2">
    <source>
        <dbReference type="ARBA" id="ARBA00023235"/>
    </source>
</evidence>
<dbReference type="NCBIfam" id="NF004076">
    <property type="entry name" value="PRK05581.1-4"/>
    <property type="match status" value="1"/>
</dbReference>